<dbReference type="Pfam" id="PF00704">
    <property type="entry name" value="Glyco_hydro_18"/>
    <property type="match status" value="1"/>
</dbReference>
<dbReference type="PANTHER" id="PTHR11177">
    <property type="entry name" value="CHITINASE"/>
    <property type="match status" value="1"/>
</dbReference>
<evidence type="ECO:0000256" key="2">
    <source>
        <dbReference type="ARBA" id="ARBA00023295"/>
    </source>
</evidence>
<dbReference type="PROSITE" id="PS51910">
    <property type="entry name" value="GH18_2"/>
    <property type="match status" value="1"/>
</dbReference>
<feature type="domain" description="GH18" evidence="6">
    <location>
        <begin position="73"/>
        <end position="431"/>
    </location>
</feature>
<name>A0AAN8GG47_PATCE</name>
<dbReference type="InterPro" id="IPR017853">
    <property type="entry name" value="GH"/>
</dbReference>
<dbReference type="GO" id="GO:0004568">
    <property type="term" value="F:chitinase activity"/>
    <property type="evidence" value="ECO:0007669"/>
    <property type="project" value="UniProtKB-ARBA"/>
</dbReference>
<dbReference type="InterPro" id="IPR001579">
    <property type="entry name" value="Glyco_hydro_18_chit_AS"/>
</dbReference>
<dbReference type="GO" id="GO:0005576">
    <property type="term" value="C:extracellular region"/>
    <property type="evidence" value="ECO:0007669"/>
    <property type="project" value="TreeGrafter"/>
</dbReference>
<comment type="caution">
    <text evidence="7">The sequence shown here is derived from an EMBL/GenBank/DDBJ whole genome shotgun (WGS) entry which is preliminary data.</text>
</comment>
<reference evidence="7 8" key="1">
    <citation type="submission" date="2024-01" db="EMBL/GenBank/DDBJ databases">
        <title>The genome of the rayed Mediterranean limpet Patella caerulea (Linnaeus, 1758).</title>
        <authorList>
            <person name="Anh-Thu Weber A."/>
            <person name="Halstead-Nussloch G."/>
        </authorList>
    </citation>
    <scope>NUCLEOTIDE SEQUENCE [LARGE SCALE GENOMIC DNA]</scope>
    <source>
        <strain evidence="7">AATW-2023a</strain>
        <tissue evidence="7">Whole specimen</tissue>
    </source>
</reference>
<dbReference type="EMBL" id="JAZGQO010000021">
    <property type="protein sequence ID" value="KAK6166344.1"/>
    <property type="molecule type" value="Genomic_DNA"/>
</dbReference>
<evidence type="ECO:0000313" key="7">
    <source>
        <dbReference type="EMBL" id="KAK6166344.1"/>
    </source>
</evidence>
<comment type="similarity">
    <text evidence="4">Belongs to the glycosyl hydrolase 18 family.</text>
</comment>
<dbReference type="Gene3D" id="3.20.20.80">
    <property type="entry name" value="Glycosidases"/>
    <property type="match status" value="1"/>
</dbReference>
<evidence type="ECO:0000259" key="6">
    <source>
        <dbReference type="PROSITE" id="PS51910"/>
    </source>
</evidence>
<dbReference type="SMART" id="SM00636">
    <property type="entry name" value="Glyco_18"/>
    <property type="match status" value="1"/>
</dbReference>
<feature type="signal peptide" evidence="5">
    <location>
        <begin position="1"/>
        <end position="23"/>
    </location>
</feature>
<protein>
    <recommendedName>
        <fullName evidence="6">GH18 domain-containing protein</fullName>
    </recommendedName>
</protein>
<feature type="chain" id="PRO_5042821546" description="GH18 domain-containing protein" evidence="5">
    <location>
        <begin position="24"/>
        <end position="431"/>
    </location>
</feature>
<dbReference type="GO" id="GO:0006032">
    <property type="term" value="P:chitin catabolic process"/>
    <property type="evidence" value="ECO:0007669"/>
    <property type="project" value="TreeGrafter"/>
</dbReference>
<dbReference type="InterPro" id="IPR001223">
    <property type="entry name" value="Glyco_hydro18_cat"/>
</dbReference>
<accession>A0AAN8GG47</accession>
<dbReference type="AlphaFoldDB" id="A0AAN8GG47"/>
<dbReference type="InterPro" id="IPR011583">
    <property type="entry name" value="Chitinase_II/V-like_cat"/>
</dbReference>
<evidence type="ECO:0000256" key="4">
    <source>
        <dbReference type="RuleBase" id="RU004453"/>
    </source>
</evidence>
<keyword evidence="2 3" id="KW-0326">Glycosidase</keyword>
<dbReference type="InterPro" id="IPR029070">
    <property type="entry name" value="Chitinase_insertion_sf"/>
</dbReference>
<evidence type="ECO:0000313" key="8">
    <source>
        <dbReference type="Proteomes" id="UP001347796"/>
    </source>
</evidence>
<evidence type="ECO:0000256" key="3">
    <source>
        <dbReference type="RuleBase" id="RU000489"/>
    </source>
</evidence>
<dbReference type="PROSITE" id="PS01095">
    <property type="entry name" value="GH18_1"/>
    <property type="match status" value="1"/>
</dbReference>
<dbReference type="GO" id="GO:0008061">
    <property type="term" value="F:chitin binding"/>
    <property type="evidence" value="ECO:0007669"/>
    <property type="project" value="InterPro"/>
</dbReference>
<sequence length="431" mass="48067">MSSCTTVLLGLSVLFVYYGATHGSDKFLNERLISSHGLDTGKTELYKENIPLDKKIERENIPLDKTSESEGSFPVVCYLSVGDKFSGPFPPEANVTLCSHIILLGTGIKNAEIAPRLYSQMYCKSVEAMKKVNPNLKVLLSNGGDFGSVLISAENRTRFANSMIPYLTNYTLDGFDLDWEFPAWPIGREHPPQQQHNYSLLLQTVRETLDDYSVKMNRSKFLLTAAVASTSPLIDNCYEIPELAKYLDFINLMTYDIHGFSLTTPFTGLNSPLHSGKSILDKTIFLNYNLVSAAEEWVKGGMSQKQVVVGIPTYGHTFELLDKNLHGVYSLAVGYNKTLGDEISYEIICGLLKNGYTEVWDQDGEVPYAYADKSWISYDNEKSVAIKAKWIKSNGYGGVMTYSLSVDDFKGKCNGIKWPLHLAIHNALKDT</sequence>
<evidence type="ECO:0000256" key="5">
    <source>
        <dbReference type="SAM" id="SignalP"/>
    </source>
</evidence>
<dbReference type="GO" id="GO:0005975">
    <property type="term" value="P:carbohydrate metabolic process"/>
    <property type="evidence" value="ECO:0007669"/>
    <property type="project" value="InterPro"/>
</dbReference>
<dbReference type="PANTHER" id="PTHR11177:SF390">
    <property type="entry name" value="CHITINASE 11"/>
    <property type="match status" value="1"/>
</dbReference>
<gene>
    <name evidence="7" type="ORF">SNE40_023063</name>
</gene>
<evidence type="ECO:0000256" key="1">
    <source>
        <dbReference type="ARBA" id="ARBA00022801"/>
    </source>
</evidence>
<proteinExistence type="inferred from homology"/>
<dbReference type="InterPro" id="IPR050314">
    <property type="entry name" value="Glycosyl_Hydrlase_18"/>
</dbReference>
<keyword evidence="8" id="KW-1185">Reference proteome</keyword>
<dbReference type="SUPFAM" id="SSF54556">
    <property type="entry name" value="Chitinase insertion domain"/>
    <property type="match status" value="1"/>
</dbReference>
<dbReference type="SUPFAM" id="SSF51445">
    <property type="entry name" value="(Trans)glycosidases"/>
    <property type="match status" value="1"/>
</dbReference>
<keyword evidence="1 3" id="KW-0378">Hydrolase</keyword>
<organism evidence="7 8">
    <name type="scientific">Patella caerulea</name>
    <name type="common">Rayed Mediterranean limpet</name>
    <dbReference type="NCBI Taxonomy" id="87958"/>
    <lineage>
        <taxon>Eukaryota</taxon>
        <taxon>Metazoa</taxon>
        <taxon>Spiralia</taxon>
        <taxon>Lophotrochozoa</taxon>
        <taxon>Mollusca</taxon>
        <taxon>Gastropoda</taxon>
        <taxon>Patellogastropoda</taxon>
        <taxon>Patelloidea</taxon>
        <taxon>Patellidae</taxon>
        <taxon>Patella</taxon>
    </lineage>
</organism>
<keyword evidence="5" id="KW-0732">Signal</keyword>
<dbReference type="Gene3D" id="3.10.50.10">
    <property type="match status" value="1"/>
</dbReference>
<dbReference type="Proteomes" id="UP001347796">
    <property type="component" value="Unassembled WGS sequence"/>
</dbReference>